<comment type="caution">
    <text evidence="1">The sequence shown here is derived from an EMBL/GenBank/DDBJ whole genome shotgun (WGS) entry which is preliminary data.</text>
</comment>
<dbReference type="Proteomes" id="UP001283361">
    <property type="component" value="Unassembled WGS sequence"/>
</dbReference>
<dbReference type="EMBL" id="JAWDGP010006075">
    <property type="protein sequence ID" value="KAK3747700.1"/>
    <property type="molecule type" value="Genomic_DNA"/>
</dbReference>
<reference evidence="1" key="1">
    <citation type="journal article" date="2023" name="G3 (Bethesda)">
        <title>A reference genome for the long-term kleptoplast-retaining sea slug Elysia crispata morphotype clarki.</title>
        <authorList>
            <person name="Eastman K.E."/>
            <person name="Pendleton A.L."/>
            <person name="Shaikh M.A."/>
            <person name="Suttiyut T."/>
            <person name="Ogas R."/>
            <person name="Tomko P."/>
            <person name="Gavelis G."/>
            <person name="Widhalm J.R."/>
            <person name="Wisecaver J.H."/>
        </authorList>
    </citation>
    <scope>NUCLEOTIDE SEQUENCE</scope>
    <source>
        <strain evidence="1">ECLA1</strain>
    </source>
</reference>
<protein>
    <submittedName>
        <fullName evidence="1">Uncharacterized protein</fullName>
    </submittedName>
</protein>
<name>A0AAE0YJC5_9GAST</name>
<evidence type="ECO:0000313" key="1">
    <source>
        <dbReference type="EMBL" id="KAK3747700.1"/>
    </source>
</evidence>
<keyword evidence="2" id="KW-1185">Reference proteome</keyword>
<proteinExistence type="predicted"/>
<organism evidence="1 2">
    <name type="scientific">Elysia crispata</name>
    <name type="common">lettuce slug</name>
    <dbReference type="NCBI Taxonomy" id="231223"/>
    <lineage>
        <taxon>Eukaryota</taxon>
        <taxon>Metazoa</taxon>
        <taxon>Spiralia</taxon>
        <taxon>Lophotrochozoa</taxon>
        <taxon>Mollusca</taxon>
        <taxon>Gastropoda</taxon>
        <taxon>Heterobranchia</taxon>
        <taxon>Euthyneura</taxon>
        <taxon>Panpulmonata</taxon>
        <taxon>Sacoglossa</taxon>
        <taxon>Placobranchoidea</taxon>
        <taxon>Plakobranchidae</taxon>
        <taxon>Elysia</taxon>
    </lineage>
</organism>
<sequence>MQFSVKDSTDLGDVKTMRSLYQDGASEMAVTPHNLNTDVCTGYMANEAERSEEKFCHSGAPGAPGQSWVQALPSYLPGSWSSNSRSVFTKSVGEF</sequence>
<evidence type="ECO:0000313" key="2">
    <source>
        <dbReference type="Proteomes" id="UP001283361"/>
    </source>
</evidence>
<accession>A0AAE0YJC5</accession>
<gene>
    <name evidence="1" type="ORF">RRG08_024847</name>
</gene>
<dbReference type="AlphaFoldDB" id="A0AAE0YJC5"/>